<organism evidence="1 3">
    <name type="scientific">Mycobacterium tuberculosis</name>
    <dbReference type="NCBI Taxonomy" id="1773"/>
    <lineage>
        <taxon>Bacteria</taxon>
        <taxon>Bacillati</taxon>
        <taxon>Actinomycetota</taxon>
        <taxon>Actinomycetes</taxon>
        <taxon>Mycobacteriales</taxon>
        <taxon>Mycobacteriaceae</taxon>
        <taxon>Mycobacterium</taxon>
        <taxon>Mycobacterium tuberculosis complex</taxon>
    </lineage>
</organism>
<dbReference type="Proteomes" id="UP000044938">
    <property type="component" value="Unassembled WGS sequence"/>
</dbReference>
<accession>A0A655JKQ6</accession>
<protein>
    <submittedName>
        <fullName evidence="1">Uncharacterized protein</fullName>
    </submittedName>
</protein>
<reference evidence="3 4" key="1">
    <citation type="submission" date="2015-03" db="EMBL/GenBank/DDBJ databases">
        <authorList>
            <consortium name="Pathogen Informatics"/>
        </authorList>
    </citation>
    <scope>NUCLEOTIDE SEQUENCE [LARGE SCALE GENOMIC DNA]</scope>
    <source>
        <strain evidence="1 3">M09401471</strain>
        <strain evidence="2 4">P00601463</strain>
    </source>
</reference>
<dbReference type="AlphaFoldDB" id="A0A655JKQ6"/>
<dbReference type="Proteomes" id="UP000048600">
    <property type="component" value="Unassembled WGS sequence"/>
</dbReference>
<name>A0A655JKQ6_MYCTX</name>
<evidence type="ECO:0000313" key="1">
    <source>
        <dbReference type="EMBL" id="COX07162.1"/>
    </source>
</evidence>
<evidence type="ECO:0000313" key="2">
    <source>
        <dbReference type="EMBL" id="COX18661.1"/>
    </source>
</evidence>
<gene>
    <name evidence="1" type="ORF">ERS007720_03853</name>
    <name evidence="2" type="ORF">ERS007741_03956</name>
</gene>
<evidence type="ECO:0000313" key="4">
    <source>
        <dbReference type="Proteomes" id="UP000048600"/>
    </source>
</evidence>
<proteinExistence type="predicted"/>
<sequence length="105" mass="10501">MGEPDSVATRIICSAVSTCADESSAGPTTTVVDPPLSLSQIAHADSAPASGWSSSCGAPGIPSSGPRLVWPNSDSDTGCGLAFVAAINRAEARFNTGCQTSSTRT</sequence>
<dbReference type="EMBL" id="CSAJ01000689">
    <property type="protein sequence ID" value="COX07162.1"/>
    <property type="molecule type" value="Genomic_DNA"/>
</dbReference>
<evidence type="ECO:0000313" key="3">
    <source>
        <dbReference type="Proteomes" id="UP000044938"/>
    </source>
</evidence>
<dbReference type="EMBL" id="CHKL01000691">
    <property type="protein sequence ID" value="COX18661.1"/>
    <property type="molecule type" value="Genomic_DNA"/>
</dbReference>